<evidence type="ECO:0008006" key="4">
    <source>
        <dbReference type="Google" id="ProtNLM"/>
    </source>
</evidence>
<evidence type="ECO:0000256" key="1">
    <source>
        <dbReference type="SAM" id="SignalP"/>
    </source>
</evidence>
<name>A0ABV6YKJ6_UNCEI</name>
<proteinExistence type="predicted"/>
<comment type="caution">
    <text evidence="2">The sequence shown here is derived from an EMBL/GenBank/DDBJ whole genome shotgun (WGS) entry which is preliminary data.</text>
</comment>
<keyword evidence="1" id="KW-0732">Signal</keyword>
<organism evidence="2 3">
    <name type="scientific">Eiseniibacteriota bacterium</name>
    <dbReference type="NCBI Taxonomy" id="2212470"/>
    <lineage>
        <taxon>Bacteria</taxon>
        <taxon>Candidatus Eiseniibacteriota</taxon>
    </lineage>
</organism>
<evidence type="ECO:0000313" key="2">
    <source>
        <dbReference type="EMBL" id="MFC1572856.1"/>
    </source>
</evidence>
<evidence type="ECO:0000313" key="3">
    <source>
        <dbReference type="Proteomes" id="UP001593833"/>
    </source>
</evidence>
<keyword evidence="3" id="KW-1185">Reference proteome</keyword>
<dbReference type="Proteomes" id="UP001593833">
    <property type="component" value="Unassembled WGS sequence"/>
</dbReference>
<accession>A0ABV6YKJ6</accession>
<feature type="signal peptide" evidence="1">
    <location>
        <begin position="1"/>
        <end position="24"/>
    </location>
</feature>
<dbReference type="EMBL" id="JBHPKH010000044">
    <property type="protein sequence ID" value="MFC1572856.1"/>
    <property type="molecule type" value="Genomic_DNA"/>
</dbReference>
<protein>
    <recommendedName>
        <fullName evidence="4">FlgD Ig-like domain-containing protein</fullName>
    </recommendedName>
</protein>
<sequence length="663" mass="70968">MTRLESTLLGLFLAIVAFCSPAIADVISTFNDGWDGWTPTAVEGTSWEPVGGNPAGYIRFDDHIGGSGWIIAPPEFLGDWSQLNDTGAISYDHRLFQSGHIGTPGWLPYEIRITGSEGEAVWTSPPPTSATGWRRLVAPLVSSEWNVTGSWHQLLTNVVDLRIRLEIVDNDGYEDRDIEGVDNVILGEPLGACCRNNGMTCEVLSEDACVAAGGDYAGHGTECSEIIPVHVNEGSIVVTHYVEVPIVCGNPSRDRGFSEPCPPGGPYFDAWTTSPDEVMCHNFGVEGSPAIPADVFEPGSEPFEGAVCLQGVPLGHPDYGDADTIIERSEDPFDRCELPSPDSVTVEIWVIDLSLESTEPITVITSGEPILWDVSVDLSEVAAPAGWLTAMKTHCNGGSYTTVLHVQPRFTFTKVADPAEIRVLDTGLVGSPWITLEQPHLLEWVSDVGIMGGAIDRCSDFHAGFGATDSESLCDCNGNGLRDICDIEGGLCEDCNGNSIPDSCDVASGGSTDTDENGIPDECDPGACCPPESVCVMAVQSECTGEWLGPGTFCDPDPCPTSDAQDQHVFADRITLSPPVPNPTTGLITYRVGLPHAARISVGVFDVAGRLVEISVDRMLPAGRHRFTWNPVDGKGRKLPGGIYYLRLDAGGVKQTQKFMLTD</sequence>
<feature type="chain" id="PRO_5046948846" description="FlgD Ig-like domain-containing protein" evidence="1">
    <location>
        <begin position="25"/>
        <end position="663"/>
    </location>
</feature>
<dbReference type="Gene3D" id="2.60.40.4070">
    <property type="match status" value="1"/>
</dbReference>
<gene>
    <name evidence="2" type="ORF">ACFL6M_04575</name>
</gene>
<reference evidence="2 3" key="1">
    <citation type="submission" date="2024-09" db="EMBL/GenBank/DDBJ databases">
        <authorList>
            <person name="D'Angelo T."/>
        </authorList>
    </citation>
    <scope>NUCLEOTIDE SEQUENCE [LARGE SCALE GENOMIC DNA]</scope>
    <source>
        <strain evidence="2">SAG AM-320-E07</strain>
    </source>
</reference>